<dbReference type="FunFam" id="2.60.40.4100:FF:000002">
    <property type="entry name" value="Zona pellucida sperm-binding protein 3"/>
    <property type="match status" value="1"/>
</dbReference>
<evidence type="ECO:0000256" key="1">
    <source>
        <dbReference type="ARBA" id="ARBA00023157"/>
    </source>
</evidence>
<reference evidence="3 4" key="1">
    <citation type="submission" date="2024-04" db="EMBL/GenBank/DDBJ databases">
        <authorList>
            <person name="Waldvogel A.-M."/>
            <person name="Schoenle A."/>
        </authorList>
    </citation>
    <scope>NUCLEOTIDE SEQUENCE [LARGE SCALE GENOMIC DNA]</scope>
</reference>
<dbReference type="PANTHER" id="PTHR11576">
    <property type="entry name" value="ZONA PELLUCIDA SPERM-BINDING PROTEIN 3"/>
    <property type="match status" value="1"/>
</dbReference>
<dbReference type="Proteomes" id="UP001497482">
    <property type="component" value="Chromosome 3"/>
</dbReference>
<gene>
    <name evidence="3" type="ORF">KC01_LOCUS29814</name>
</gene>
<dbReference type="EMBL" id="OZ035825">
    <property type="protein sequence ID" value="CAL1601957.1"/>
    <property type="molecule type" value="Genomic_DNA"/>
</dbReference>
<keyword evidence="4" id="KW-1185">Reference proteome</keyword>
<name>A0AAV2LNY1_KNICA</name>
<dbReference type="InterPro" id="IPR042235">
    <property type="entry name" value="ZP-C_dom"/>
</dbReference>
<dbReference type="Pfam" id="PF00100">
    <property type="entry name" value="Zona_pellucida"/>
    <property type="match status" value="1"/>
</dbReference>
<sequence>MKLAQAYVLGEPMYFVAKQADGTHISADERIYINQCFITSSLVPSSPKHVVIDNHGCMVEGKESAAARFLAGPSRLTQRFTMNAVLVHGISYTPSTKHLYMHCDVTVGKHPQSEHFKACNYDPGTKTWKELYGYDSVCACCKSTCSHGPHLRASRNMVTSQPWNVNAEDLKMKKLANIETDDEDMIIEWNKLEDDY</sequence>
<dbReference type="GO" id="GO:0032190">
    <property type="term" value="F:acrosin binding"/>
    <property type="evidence" value="ECO:0007669"/>
    <property type="project" value="TreeGrafter"/>
</dbReference>
<dbReference type="GO" id="GO:0007339">
    <property type="term" value="P:binding of sperm to zona pellucida"/>
    <property type="evidence" value="ECO:0007669"/>
    <property type="project" value="TreeGrafter"/>
</dbReference>
<dbReference type="GO" id="GO:2000344">
    <property type="term" value="P:positive regulation of acrosome reaction"/>
    <property type="evidence" value="ECO:0007669"/>
    <property type="project" value="TreeGrafter"/>
</dbReference>
<dbReference type="PANTHER" id="PTHR11576:SF26">
    <property type="entry name" value="ZONA PELLUCIDA GLYCOPROTEIN 3D TANDEM DUPLICATE 2"/>
    <property type="match status" value="1"/>
</dbReference>
<dbReference type="InterPro" id="IPR001507">
    <property type="entry name" value="ZP_dom"/>
</dbReference>
<keyword evidence="1" id="KW-1015">Disulfide bond</keyword>
<proteinExistence type="predicted"/>
<dbReference type="InterPro" id="IPR055355">
    <property type="entry name" value="ZP-C"/>
</dbReference>
<dbReference type="GO" id="GO:0035803">
    <property type="term" value="P:egg coat formation"/>
    <property type="evidence" value="ECO:0007669"/>
    <property type="project" value="TreeGrafter"/>
</dbReference>
<evidence type="ECO:0000259" key="2">
    <source>
        <dbReference type="PROSITE" id="PS51034"/>
    </source>
</evidence>
<dbReference type="GO" id="GO:0031012">
    <property type="term" value="C:extracellular matrix"/>
    <property type="evidence" value="ECO:0007669"/>
    <property type="project" value="TreeGrafter"/>
</dbReference>
<evidence type="ECO:0000313" key="4">
    <source>
        <dbReference type="Proteomes" id="UP001497482"/>
    </source>
</evidence>
<organism evidence="3 4">
    <name type="scientific">Knipowitschia caucasica</name>
    <name type="common">Caucasian dwarf goby</name>
    <name type="synonym">Pomatoschistus caucasicus</name>
    <dbReference type="NCBI Taxonomy" id="637954"/>
    <lineage>
        <taxon>Eukaryota</taxon>
        <taxon>Metazoa</taxon>
        <taxon>Chordata</taxon>
        <taxon>Craniata</taxon>
        <taxon>Vertebrata</taxon>
        <taxon>Euteleostomi</taxon>
        <taxon>Actinopterygii</taxon>
        <taxon>Neopterygii</taxon>
        <taxon>Teleostei</taxon>
        <taxon>Neoteleostei</taxon>
        <taxon>Acanthomorphata</taxon>
        <taxon>Gobiaria</taxon>
        <taxon>Gobiiformes</taxon>
        <taxon>Gobioidei</taxon>
        <taxon>Gobiidae</taxon>
        <taxon>Gobiinae</taxon>
        <taxon>Knipowitschia</taxon>
    </lineage>
</organism>
<dbReference type="PROSITE" id="PS51034">
    <property type="entry name" value="ZP_2"/>
    <property type="match status" value="1"/>
</dbReference>
<dbReference type="AlphaFoldDB" id="A0AAV2LNY1"/>
<dbReference type="Gene3D" id="2.60.40.4100">
    <property type="entry name" value="Zona pellucida, ZP-C domain"/>
    <property type="match status" value="1"/>
</dbReference>
<accession>A0AAV2LNY1</accession>
<feature type="domain" description="ZP" evidence="2">
    <location>
        <begin position="1"/>
        <end position="126"/>
    </location>
</feature>
<protein>
    <recommendedName>
        <fullName evidence="2">ZP domain-containing protein</fullName>
    </recommendedName>
</protein>
<evidence type="ECO:0000313" key="3">
    <source>
        <dbReference type="EMBL" id="CAL1601957.1"/>
    </source>
</evidence>